<keyword evidence="7" id="KW-0503">Monooxygenase</keyword>
<keyword evidence="2" id="KW-0812">Transmembrane</keyword>
<dbReference type="AlphaFoldDB" id="M8BTH9"/>
<dbReference type="Gene3D" id="1.10.630.10">
    <property type="entry name" value="Cytochrome P450"/>
    <property type="match status" value="1"/>
</dbReference>
<dbReference type="Pfam" id="PF00067">
    <property type="entry name" value="p450"/>
    <property type="match status" value="1"/>
</dbReference>
<evidence type="ECO:0000256" key="4">
    <source>
        <dbReference type="ARBA" id="ARBA00022989"/>
    </source>
</evidence>
<keyword evidence="6 7" id="KW-0408">Iron</keyword>
<organism evidence="8">
    <name type="scientific">Aegilops tauschii</name>
    <name type="common">Tausch's goatgrass</name>
    <name type="synonym">Aegilops squarrosa</name>
    <dbReference type="NCBI Taxonomy" id="37682"/>
    <lineage>
        <taxon>Eukaryota</taxon>
        <taxon>Viridiplantae</taxon>
        <taxon>Streptophyta</taxon>
        <taxon>Embryophyta</taxon>
        <taxon>Tracheophyta</taxon>
        <taxon>Spermatophyta</taxon>
        <taxon>Magnoliopsida</taxon>
        <taxon>Liliopsida</taxon>
        <taxon>Poales</taxon>
        <taxon>Poaceae</taxon>
        <taxon>BOP clade</taxon>
        <taxon>Pooideae</taxon>
        <taxon>Triticodae</taxon>
        <taxon>Triticeae</taxon>
        <taxon>Triticinae</taxon>
        <taxon>Aegilops</taxon>
    </lineage>
</organism>
<evidence type="ECO:0000256" key="7">
    <source>
        <dbReference type="RuleBase" id="RU000461"/>
    </source>
</evidence>
<dbReference type="PANTHER" id="PTHR24298:SF389">
    <property type="entry name" value="OS04G0128400 PROTEIN"/>
    <property type="match status" value="1"/>
</dbReference>
<evidence type="ECO:0000256" key="3">
    <source>
        <dbReference type="ARBA" id="ARBA00022723"/>
    </source>
</evidence>
<reference evidence="8" key="1">
    <citation type="submission" date="2015-06" db="UniProtKB">
        <authorList>
            <consortium name="EnsemblPlants"/>
        </authorList>
    </citation>
    <scope>IDENTIFICATION</scope>
</reference>
<name>M8BTH9_AEGTA</name>
<keyword evidence="7" id="KW-0560">Oxidoreductase</keyword>
<dbReference type="InterPro" id="IPR002401">
    <property type="entry name" value="Cyt_P450_E_grp-I"/>
</dbReference>
<dbReference type="PRINTS" id="PR00463">
    <property type="entry name" value="EP450I"/>
</dbReference>
<dbReference type="InterPro" id="IPR036396">
    <property type="entry name" value="Cyt_P450_sf"/>
</dbReference>
<evidence type="ECO:0000256" key="6">
    <source>
        <dbReference type="PIRSR" id="PIRSR602401-1"/>
    </source>
</evidence>
<comment type="cofactor">
    <cofactor evidence="6">
        <name>heme</name>
        <dbReference type="ChEBI" id="CHEBI:30413"/>
    </cofactor>
</comment>
<dbReference type="GO" id="GO:0005506">
    <property type="term" value="F:iron ion binding"/>
    <property type="evidence" value="ECO:0007669"/>
    <property type="project" value="InterPro"/>
</dbReference>
<dbReference type="InterPro" id="IPR051103">
    <property type="entry name" value="Plant_metabolite_P450s"/>
</dbReference>
<protein>
    <recommendedName>
        <fullName evidence="9">Cytochrome P450 89A2</fullName>
    </recommendedName>
</protein>
<dbReference type="PROSITE" id="PS00086">
    <property type="entry name" value="CYTOCHROME_P450"/>
    <property type="match status" value="1"/>
</dbReference>
<feature type="binding site" description="axial binding residue" evidence="6">
    <location>
        <position position="119"/>
    </location>
    <ligand>
        <name>heme</name>
        <dbReference type="ChEBI" id="CHEBI:30413"/>
    </ligand>
    <ligandPart>
        <name>Fe</name>
        <dbReference type="ChEBI" id="CHEBI:18248"/>
    </ligandPart>
</feature>
<dbReference type="InterPro" id="IPR001128">
    <property type="entry name" value="Cyt_P450"/>
</dbReference>
<dbReference type="SUPFAM" id="SSF48264">
    <property type="entry name" value="Cytochrome P450"/>
    <property type="match status" value="1"/>
</dbReference>
<proteinExistence type="inferred from homology"/>
<keyword evidence="5" id="KW-0472">Membrane</keyword>
<accession>M8BTH9</accession>
<comment type="similarity">
    <text evidence="7">Belongs to the cytochrome P450 family.</text>
</comment>
<comment type="subcellular location">
    <subcellularLocation>
        <location evidence="1">Membrane</location>
        <topology evidence="1">Single-pass membrane protein</topology>
    </subcellularLocation>
</comment>
<evidence type="ECO:0000256" key="5">
    <source>
        <dbReference type="ARBA" id="ARBA00023136"/>
    </source>
</evidence>
<dbReference type="InterPro" id="IPR017972">
    <property type="entry name" value="Cyt_P450_CS"/>
</dbReference>
<keyword evidence="4" id="KW-1133">Transmembrane helix</keyword>
<evidence type="ECO:0008006" key="9">
    <source>
        <dbReference type="Google" id="ProtNLM"/>
    </source>
</evidence>
<evidence type="ECO:0000256" key="1">
    <source>
        <dbReference type="ARBA" id="ARBA00004167"/>
    </source>
</evidence>
<evidence type="ECO:0000256" key="2">
    <source>
        <dbReference type="ARBA" id="ARBA00022692"/>
    </source>
</evidence>
<keyword evidence="6 7" id="KW-0349">Heme</keyword>
<dbReference type="GO" id="GO:0016020">
    <property type="term" value="C:membrane"/>
    <property type="evidence" value="ECO:0007669"/>
    <property type="project" value="UniProtKB-SubCell"/>
</dbReference>
<dbReference type="GO" id="GO:0016709">
    <property type="term" value="F:oxidoreductase activity, acting on paired donors, with incorporation or reduction of molecular oxygen, NAD(P)H as one donor, and incorporation of one atom of oxygen"/>
    <property type="evidence" value="ECO:0007669"/>
    <property type="project" value="TreeGrafter"/>
</dbReference>
<dbReference type="PANTHER" id="PTHR24298">
    <property type="entry name" value="FLAVONOID 3'-MONOOXYGENASE-RELATED"/>
    <property type="match status" value="1"/>
</dbReference>
<dbReference type="EnsemblPlants" id="EMT06232">
    <property type="protein sequence ID" value="EMT06232"/>
    <property type="gene ID" value="F775_43509"/>
</dbReference>
<sequence>MATTTGAAITRAMARQPRFMRRPPRPSSQTSRPKAVFTLATRLCFGDIVDDGQRHAIGRLIRDSIVAAADIGRDAKRWTHPDKFWPERFLAGGEAEDIGPAPGPKEIRMMPFGAGHRHCPGVNMGMLHIKCFLAALVHNFDWALSAEDCNSGVDMTEQDGFIEIMKQPLSARVTGRT</sequence>
<dbReference type="GO" id="GO:0020037">
    <property type="term" value="F:heme binding"/>
    <property type="evidence" value="ECO:0007669"/>
    <property type="project" value="InterPro"/>
</dbReference>
<keyword evidence="3 6" id="KW-0479">Metal-binding</keyword>
<evidence type="ECO:0000313" key="8">
    <source>
        <dbReference type="EnsemblPlants" id="EMT06232"/>
    </source>
</evidence>